<evidence type="ECO:0000313" key="4">
    <source>
        <dbReference type="Proteomes" id="UP000620124"/>
    </source>
</evidence>
<dbReference type="AlphaFoldDB" id="A0A8H6U435"/>
<comment type="caution">
    <text evidence="3">The sequence shown here is derived from an EMBL/GenBank/DDBJ whole genome shotgun (WGS) entry which is preliminary data.</text>
</comment>
<organism evidence="3 4">
    <name type="scientific">Mycena venus</name>
    <dbReference type="NCBI Taxonomy" id="2733690"/>
    <lineage>
        <taxon>Eukaryota</taxon>
        <taxon>Fungi</taxon>
        <taxon>Dikarya</taxon>
        <taxon>Basidiomycota</taxon>
        <taxon>Agaricomycotina</taxon>
        <taxon>Agaricomycetes</taxon>
        <taxon>Agaricomycetidae</taxon>
        <taxon>Agaricales</taxon>
        <taxon>Marasmiineae</taxon>
        <taxon>Mycenaceae</taxon>
        <taxon>Mycena</taxon>
    </lineage>
</organism>
<evidence type="ECO:0000256" key="2">
    <source>
        <dbReference type="SAM" id="SignalP"/>
    </source>
</evidence>
<sequence length="191" mass="20752">MISGAAIGYLFLCPLAELQSGLPNRMCLPSCPAYWSLEPSGAQPLSTDEAERLGFPTIDLIMEVQGMYLVGNLYTGLRQLYQGKGFDAYTQDVARKLGYPLYQVSEQLTSRVEEQDEPRGDDSSESASTGTVECIRAPDHDNAALSADTELIPSTGWTIVMSVQLALMLTLGMLRLYSCLCAARARIVGTV</sequence>
<dbReference type="OrthoDB" id="3029173at2759"/>
<evidence type="ECO:0000313" key="3">
    <source>
        <dbReference type="EMBL" id="KAF7328406.1"/>
    </source>
</evidence>
<feature type="region of interest" description="Disordered" evidence="1">
    <location>
        <begin position="109"/>
        <end position="132"/>
    </location>
</feature>
<dbReference type="EMBL" id="JACAZI010000036">
    <property type="protein sequence ID" value="KAF7328406.1"/>
    <property type="molecule type" value="Genomic_DNA"/>
</dbReference>
<feature type="chain" id="PRO_5034316886" evidence="2">
    <location>
        <begin position="19"/>
        <end position="191"/>
    </location>
</feature>
<accession>A0A8H6U435</accession>
<feature type="signal peptide" evidence="2">
    <location>
        <begin position="1"/>
        <end position="18"/>
    </location>
</feature>
<name>A0A8H6U435_9AGAR</name>
<feature type="compositionally biased region" description="Basic and acidic residues" evidence="1">
    <location>
        <begin position="111"/>
        <end position="122"/>
    </location>
</feature>
<gene>
    <name evidence="3" type="ORF">MVEN_02556300</name>
</gene>
<proteinExistence type="predicted"/>
<dbReference type="Proteomes" id="UP000620124">
    <property type="component" value="Unassembled WGS sequence"/>
</dbReference>
<keyword evidence="4" id="KW-1185">Reference proteome</keyword>
<evidence type="ECO:0000256" key="1">
    <source>
        <dbReference type="SAM" id="MobiDB-lite"/>
    </source>
</evidence>
<reference evidence="3" key="1">
    <citation type="submission" date="2020-05" db="EMBL/GenBank/DDBJ databases">
        <title>Mycena genomes resolve the evolution of fungal bioluminescence.</title>
        <authorList>
            <person name="Tsai I.J."/>
        </authorList>
    </citation>
    <scope>NUCLEOTIDE SEQUENCE</scope>
    <source>
        <strain evidence="3">CCC161011</strain>
    </source>
</reference>
<keyword evidence="2" id="KW-0732">Signal</keyword>
<protein>
    <submittedName>
        <fullName evidence="3">Uncharacterized protein</fullName>
    </submittedName>
</protein>